<comment type="similarity">
    <text evidence="3">Belongs to the hunchback C2H2-type zinc-finger protein family.</text>
</comment>
<dbReference type="SMART" id="SM00868">
    <property type="entry name" value="zf-AD"/>
    <property type="match status" value="1"/>
</dbReference>
<proteinExistence type="inferred from homology"/>
<keyword evidence="12" id="KW-0539">Nucleus</keyword>
<keyword evidence="8" id="KW-0677">Repeat</keyword>
<dbReference type="GO" id="GO:0008270">
    <property type="term" value="F:zinc ion binding"/>
    <property type="evidence" value="ECO:0007669"/>
    <property type="project" value="UniProtKB-KW"/>
</dbReference>
<evidence type="ECO:0000256" key="8">
    <source>
        <dbReference type="ARBA" id="ARBA00022737"/>
    </source>
</evidence>
<evidence type="ECO:0000256" key="1">
    <source>
        <dbReference type="ARBA" id="ARBA00003983"/>
    </source>
</evidence>
<evidence type="ECO:0000256" key="13">
    <source>
        <dbReference type="PROSITE-ProRule" id="PRU00042"/>
    </source>
</evidence>
<dbReference type="SUPFAM" id="SSF57667">
    <property type="entry name" value="beta-beta-alpha zinc fingers"/>
    <property type="match status" value="1"/>
</dbReference>
<evidence type="ECO:0000256" key="2">
    <source>
        <dbReference type="ARBA" id="ARBA00004123"/>
    </source>
</evidence>
<dbReference type="InterPro" id="IPR013087">
    <property type="entry name" value="Znf_C2H2_type"/>
</dbReference>
<dbReference type="PANTHER" id="PTHR24392:SF49">
    <property type="entry name" value="PROTEIN HUNCHBACK"/>
    <property type="match status" value="1"/>
</dbReference>
<evidence type="ECO:0000259" key="14">
    <source>
        <dbReference type="PROSITE" id="PS50157"/>
    </source>
</evidence>
<keyword evidence="6" id="KW-0302">Gap protein</keyword>
<evidence type="ECO:0000256" key="6">
    <source>
        <dbReference type="ARBA" id="ARBA00022492"/>
    </source>
</evidence>
<feature type="domain" description="C2H2-type" evidence="14">
    <location>
        <begin position="248"/>
        <end position="275"/>
    </location>
</feature>
<comment type="function">
    <text evidence="1">Gap class segmentation protein that controls development of head structures.</text>
</comment>
<evidence type="ECO:0000256" key="9">
    <source>
        <dbReference type="ARBA" id="ARBA00022771"/>
    </source>
</evidence>
<evidence type="ECO:0000256" key="11">
    <source>
        <dbReference type="ARBA" id="ARBA00023125"/>
    </source>
</evidence>
<sequence>MVPFIRIMNGMEVDFVEVAYLKENPDAATVSDSDDAVCRLCLKRVRCVDLNDFSDNFAEDIIAKCIPEGDTKSTRDPKICLSCRTPLLNYYQFVTECSVKQENIMECDDQEAIKSEELVIKTEEEECDGVIRSEDTEIKSSVNSSYEQETNHTSVNWDPNQDGNEIKLEYPEDHKLIEDVAVTRYHCYHCPYVTNGRDFCLDTHMLTHKDISEITTYQCAIYPYKAKQKGYLIRHLLTHKDAAEVTTYDCSLCSYKAKRKSYLTQHLLTHKDISEVMTYQCTNCPYKAKFKRNLTQHLWIHKDASEVTTYDCSFCSYKAKQKRQFNQTHANPFPRHLLVHKDAFVLSTYQCKFCSFNTKTMEDLPKSNICGLTKIHPS</sequence>
<dbReference type="Proteomes" id="UP001162162">
    <property type="component" value="Unassembled WGS sequence"/>
</dbReference>
<dbReference type="AlphaFoldDB" id="A0AAV8XHS8"/>
<keyword evidence="5" id="KW-0217">Developmental protein</keyword>
<keyword evidence="7" id="KW-0479">Metal-binding</keyword>
<dbReference type="EMBL" id="JAPWTK010000593">
    <property type="protein sequence ID" value="KAJ8937997.1"/>
    <property type="molecule type" value="Genomic_DNA"/>
</dbReference>
<protein>
    <recommendedName>
        <fullName evidence="4">Protein hunchback</fullName>
    </recommendedName>
</protein>
<evidence type="ECO:0000313" key="15">
    <source>
        <dbReference type="EMBL" id="KAJ8937997.1"/>
    </source>
</evidence>
<dbReference type="InterPro" id="IPR036236">
    <property type="entry name" value="Znf_C2H2_sf"/>
</dbReference>
<name>A0AAV8XHS8_9CUCU</name>
<dbReference type="InterPro" id="IPR012934">
    <property type="entry name" value="Znf_AD"/>
</dbReference>
<evidence type="ECO:0000256" key="5">
    <source>
        <dbReference type="ARBA" id="ARBA00022473"/>
    </source>
</evidence>
<evidence type="ECO:0000256" key="12">
    <source>
        <dbReference type="ARBA" id="ARBA00023242"/>
    </source>
</evidence>
<dbReference type="GO" id="GO:0005634">
    <property type="term" value="C:nucleus"/>
    <property type="evidence" value="ECO:0007669"/>
    <property type="project" value="UniProtKB-SubCell"/>
</dbReference>
<dbReference type="PROSITE" id="PS50157">
    <property type="entry name" value="ZINC_FINGER_C2H2_2"/>
    <property type="match status" value="1"/>
</dbReference>
<gene>
    <name evidence="15" type="ORF">NQ318_015494</name>
</gene>
<keyword evidence="9 13" id="KW-0863">Zinc-finger</keyword>
<evidence type="ECO:0000313" key="16">
    <source>
        <dbReference type="Proteomes" id="UP001162162"/>
    </source>
</evidence>
<organism evidence="15 16">
    <name type="scientific">Aromia moschata</name>
    <dbReference type="NCBI Taxonomy" id="1265417"/>
    <lineage>
        <taxon>Eukaryota</taxon>
        <taxon>Metazoa</taxon>
        <taxon>Ecdysozoa</taxon>
        <taxon>Arthropoda</taxon>
        <taxon>Hexapoda</taxon>
        <taxon>Insecta</taxon>
        <taxon>Pterygota</taxon>
        <taxon>Neoptera</taxon>
        <taxon>Endopterygota</taxon>
        <taxon>Coleoptera</taxon>
        <taxon>Polyphaga</taxon>
        <taxon>Cucujiformia</taxon>
        <taxon>Chrysomeloidea</taxon>
        <taxon>Cerambycidae</taxon>
        <taxon>Cerambycinae</taxon>
        <taxon>Callichromatini</taxon>
        <taxon>Aromia</taxon>
    </lineage>
</organism>
<evidence type="ECO:0000256" key="10">
    <source>
        <dbReference type="ARBA" id="ARBA00022833"/>
    </source>
</evidence>
<keyword evidence="11" id="KW-0238">DNA-binding</keyword>
<comment type="caution">
    <text evidence="15">The sequence shown here is derived from an EMBL/GenBank/DDBJ whole genome shotgun (WGS) entry which is preliminary data.</text>
</comment>
<accession>A0AAV8XHS8</accession>
<comment type="subcellular location">
    <subcellularLocation>
        <location evidence="2">Nucleus</location>
    </subcellularLocation>
</comment>
<evidence type="ECO:0000256" key="3">
    <source>
        <dbReference type="ARBA" id="ARBA00007746"/>
    </source>
</evidence>
<dbReference type="GO" id="GO:0035282">
    <property type="term" value="P:segmentation"/>
    <property type="evidence" value="ECO:0007669"/>
    <property type="project" value="UniProtKB-KW"/>
</dbReference>
<dbReference type="Gene3D" id="3.30.160.60">
    <property type="entry name" value="Classic Zinc Finger"/>
    <property type="match status" value="2"/>
</dbReference>
<keyword evidence="16" id="KW-1185">Reference proteome</keyword>
<reference evidence="15" key="1">
    <citation type="journal article" date="2023" name="Insect Mol. Biol.">
        <title>Genome sequencing provides insights into the evolution of gene families encoding plant cell wall-degrading enzymes in longhorned beetles.</title>
        <authorList>
            <person name="Shin N.R."/>
            <person name="Okamura Y."/>
            <person name="Kirsch R."/>
            <person name="Pauchet Y."/>
        </authorList>
    </citation>
    <scope>NUCLEOTIDE SEQUENCE</scope>
    <source>
        <strain evidence="15">AMC_N1</strain>
    </source>
</reference>
<evidence type="ECO:0000256" key="4">
    <source>
        <dbReference type="ARBA" id="ARBA00013638"/>
    </source>
</evidence>
<dbReference type="GO" id="GO:0003677">
    <property type="term" value="F:DNA binding"/>
    <property type="evidence" value="ECO:0007669"/>
    <property type="project" value="UniProtKB-KW"/>
</dbReference>
<dbReference type="SMART" id="SM00355">
    <property type="entry name" value="ZnF_C2H2"/>
    <property type="match status" value="5"/>
</dbReference>
<dbReference type="PANTHER" id="PTHR24392">
    <property type="entry name" value="ZINC FINGER PROTEIN"/>
    <property type="match status" value="1"/>
</dbReference>
<evidence type="ECO:0000256" key="7">
    <source>
        <dbReference type="ARBA" id="ARBA00022723"/>
    </source>
</evidence>
<keyword evidence="10" id="KW-0862">Zinc</keyword>